<dbReference type="EMBL" id="KZ506423">
    <property type="protein sequence ID" value="PKU39717.1"/>
    <property type="molecule type" value="Genomic_DNA"/>
</dbReference>
<evidence type="ECO:0000313" key="3">
    <source>
        <dbReference type="Proteomes" id="UP000233556"/>
    </source>
</evidence>
<protein>
    <submittedName>
        <fullName evidence="2">Uncharacterized protein</fullName>
    </submittedName>
</protein>
<gene>
    <name evidence="2" type="ORF">llap_9979</name>
</gene>
<reference evidence="3" key="2">
    <citation type="submission" date="2017-12" db="EMBL/GenBank/DDBJ databases">
        <title>Genome sequence of the Bar-tailed Godwit (Limosa lapponica baueri).</title>
        <authorList>
            <person name="Lima N.C.B."/>
            <person name="Parody-Merino A.M."/>
            <person name="Battley P.F."/>
            <person name="Fidler A.E."/>
            <person name="Prosdocimi F."/>
        </authorList>
    </citation>
    <scope>NUCLEOTIDE SEQUENCE [LARGE SCALE GENOMIC DNA]</scope>
</reference>
<feature type="region of interest" description="Disordered" evidence="1">
    <location>
        <begin position="163"/>
        <end position="188"/>
    </location>
</feature>
<reference evidence="3" key="1">
    <citation type="submission" date="2017-11" db="EMBL/GenBank/DDBJ databases">
        <authorList>
            <person name="Lima N.C."/>
            <person name="Parody-Merino A.M."/>
            <person name="Battley P.F."/>
            <person name="Fidler A.E."/>
            <person name="Prosdocimi F."/>
        </authorList>
    </citation>
    <scope>NUCLEOTIDE SEQUENCE [LARGE SCALE GENOMIC DNA]</scope>
</reference>
<proteinExistence type="predicted"/>
<organism evidence="2 3">
    <name type="scientific">Limosa lapponica baueri</name>
    <dbReference type="NCBI Taxonomy" id="1758121"/>
    <lineage>
        <taxon>Eukaryota</taxon>
        <taxon>Metazoa</taxon>
        <taxon>Chordata</taxon>
        <taxon>Craniata</taxon>
        <taxon>Vertebrata</taxon>
        <taxon>Euteleostomi</taxon>
        <taxon>Archelosauria</taxon>
        <taxon>Archosauria</taxon>
        <taxon>Dinosauria</taxon>
        <taxon>Saurischia</taxon>
        <taxon>Theropoda</taxon>
        <taxon>Coelurosauria</taxon>
        <taxon>Aves</taxon>
        <taxon>Neognathae</taxon>
        <taxon>Neoaves</taxon>
        <taxon>Charadriiformes</taxon>
        <taxon>Scolopacidae</taxon>
        <taxon>Limosa</taxon>
    </lineage>
</organism>
<evidence type="ECO:0000256" key="1">
    <source>
        <dbReference type="SAM" id="MobiDB-lite"/>
    </source>
</evidence>
<sequence>MEIRFKNWVSFNMKLLLMPSLIDTAKLEAFGEIEFKLLAVCHQEMRHNSTAPEVNTSPQGLLSGIGLSTSDLKACPSFWKPVSENSQYSYELNQVSLREDNDDIGITGKCVYSEILLEMDMILSPTWLRSKENTNTLIGGEATVHITHYLGLPMKGDAQWEDKRFPFLASSEPQETKRLDEDGNSPPP</sequence>
<evidence type="ECO:0000313" key="2">
    <source>
        <dbReference type="EMBL" id="PKU39717.1"/>
    </source>
</evidence>
<dbReference type="AlphaFoldDB" id="A0A2I0U0U9"/>
<name>A0A2I0U0U9_LIMLA</name>
<dbReference type="Proteomes" id="UP000233556">
    <property type="component" value="Unassembled WGS sequence"/>
</dbReference>
<keyword evidence="3" id="KW-1185">Reference proteome</keyword>
<accession>A0A2I0U0U9</accession>